<evidence type="ECO:0000256" key="1">
    <source>
        <dbReference type="SAM" id="SignalP"/>
    </source>
</evidence>
<dbReference type="Proteomes" id="UP000659388">
    <property type="component" value="Unassembled WGS sequence"/>
</dbReference>
<evidence type="ECO:0000313" key="3">
    <source>
        <dbReference type="Proteomes" id="UP000659388"/>
    </source>
</evidence>
<dbReference type="NCBIfam" id="TIGR03511">
    <property type="entry name" value="GldH_lipo"/>
    <property type="match status" value="1"/>
</dbReference>
<gene>
    <name evidence="2" type="ORF">JL102_02370</name>
</gene>
<dbReference type="PROSITE" id="PS51257">
    <property type="entry name" value="PROKAR_LIPOPROTEIN"/>
    <property type="match status" value="1"/>
</dbReference>
<comment type="caution">
    <text evidence="2">The sequence shown here is derived from an EMBL/GenBank/DDBJ whole genome shotgun (WGS) entry which is preliminary data.</text>
</comment>
<name>A0A937F4P8_9BACT</name>
<organism evidence="2 3">
    <name type="scientific">Fulvivirga sediminis</name>
    <dbReference type="NCBI Taxonomy" id="2803949"/>
    <lineage>
        <taxon>Bacteria</taxon>
        <taxon>Pseudomonadati</taxon>
        <taxon>Bacteroidota</taxon>
        <taxon>Cytophagia</taxon>
        <taxon>Cytophagales</taxon>
        <taxon>Fulvivirgaceae</taxon>
        <taxon>Fulvivirga</taxon>
    </lineage>
</organism>
<keyword evidence="1" id="KW-0732">Signal</keyword>
<dbReference type="Pfam" id="PF14109">
    <property type="entry name" value="GldH_lipo"/>
    <property type="match status" value="1"/>
</dbReference>
<evidence type="ECO:0000313" key="2">
    <source>
        <dbReference type="EMBL" id="MBL3654961.1"/>
    </source>
</evidence>
<keyword evidence="2" id="KW-0449">Lipoprotein</keyword>
<accession>A0A937F4P8</accession>
<protein>
    <submittedName>
        <fullName evidence="2">Gliding motility lipoprotein GldH</fullName>
    </submittedName>
</protein>
<dbReference type="RefSeq" id="WP_202242069.1">
    <property type="nucleotide sequence ID" value="NZ_JAESIY010000001.1"/>
</dbReference>
<feature type="chain" id="PRO_5037988437" evidence="1">
    <location>
        <begin position="18"/>
        <end position="164"/>
    </location>
</feature>
<sequence length="164" mass="19086">MTRIAFIILIAFLGALAACDENRIYEKNKNFENKEWLADSTQTFDFNIKDSTLTYNIYYNIRNTISYPFQNIYVKYSLKDSTDKELDSQLINNDLFDPKTGKPYGDGLGDVFDHQFPILKNYSFDNSGKYTITLQQFMRRDTLPDIIAAGIRLEKVTKDNKTEQ</sequence>
<dbReference type="EMBL" id="JAESIY010000001">
    <property type="protein sequence ID" value="MBL3654961.1"/>
    <property type="molecule type" value="Genomic_DNA"/>
</dbReference>
<proteinExistence type="predicted"/>
<dbReference type="InterPro" id="IPR020018">
    <property type="entry name" value="Motility-assoc_lipoprot_GldH"/>
</dbReference>
<reference evidence="2" key="1">
    <citation type="submission" date="2021-01" db="EMBL/GenBank/DDBJ databases">
        <title>Fulvivirga kasyanovii gen. nov., sp nov., a novel member of the phylum Bacteroidetes isolated from seawater in a mussel farm.</title>
        <authorList>
            <person name="Zhao L.-H."/>
            <person name="Wang Z.-J."/>
        </authorList>
    </citation>
    <scope>NUCLEOTIDE SEQUENCE</scope>
    <source>
        <strain evidence="2">2943</strain>
    </source>
</reference>
<keyword evidence="3" id="KW-1185">Reference proteome</keyword>
<feature type="signal peptide" evidence="1">
    <location>
        <begin position="1"/>
        <end position="17"/>
    </location>
</feature>
<dbReference type="AlphaFoldDB" id="A0A937F4P8"/>